<dbReference type="AlphaFoldDB" id="A0A4U0SH91"/>
<sequence length="171" mass="17903">MGEPKRPEGAGECPGAEEVELLRRWRTVDSGFRRITDLLLADAHDEVGLPPSSLQVVCFLAESPEQAAPMRELSELLGFSTAGITGVVDRLVDAGLVERRPSRTDRRVTFAALTVLGRETAVAAVGVLAEAVRRRIVKPLGGDGFAALEATVGSLGVVGEPLAGCPGPAAH</sequence>
<dbReference type="GO" id="GO:0003700">
    <property type="term" value="F:DNA-binding transcription factor activity"/>
    <property type="evidence" value="ECO:0007669"/>
    <property type="project" value="InterPro"/>
</dbReference>
<name>A0A4U0SH91_9ACTN</name>
<feature type="domain" description="HTH marR-type" evidence="1">
    <location>
        <begin position="18"/>
        <end position="157"/>
    </location>
</feature>
<accession>A0A4U0SH91</accession>
<protein>
    <submittedName>
        <fullName evidence="2">Winged helix-turn-helix transcriptional regulator</fullName>
    </submittedName>
</protein>
<reference evidence="2 3" key="1">
    <citation type="submission" date="2019-04" db="EMBL/GenBank/DDBJ databases">
        <title>Streptomyces oryziradicis sp. nov., a novel actinomycete isolated from rhizosphere soil of rice (Oryza sativa L.).</title>
        <authorList>
            <person name="Li C."/>
        </authorList>
    </citation>
    <scope>NUCLEOTIDE SEQUENCE [LARGE SCALE GENOMIC DNA]</scope>
    <source>
        <strain evidence="2 3">NEAU-C40</strain>
    </source>
</reference>
<gene>
    <name evidence="2" type="ORF">FCI23_29440</name>
</gene>
<dbReference type="PROSITE" id="PS50995">
    <property type="entry name" value="HTH_MARR_2"/>
    <property type="match status" value="1"/>
</dbReference>
<dbReference type="Proteomes" id="UP000305778">
    <property type="component" value="Unassembled WGS sequence"/>
</dbReference>
<dbReference type="Pfam" id="PF12802">
    <property type="entry name" value="MarR_2"/>
    <property type="match status" value="1"/>
</dbReference>
<evidence type="ECO:0000313" key="3">
    <source>
        <dbReference type="Proteomes" id="UP000305778"/>
    </source>
</evidence>
<dbReference type="InterPro" id="IPR000835">
    <property type="entry name" value="HTH_MarR-typ"/>
</dbReference>
<dbReference type="SMART" id="SM00347">
    <property type="entry name" value="HTH_MARR"/>
    <property type="match status" value="1"/>
</dbReference>
<dbReference type="PANTHER" id="PTHR33164">
    <property type="entry name" value="TRANSCRIPTIONAL REGULATOR, MARR FAMILY"/>
    <property type="match status" value="1"/>
</dbReference>
<dbReference type="SUPFAM" id="SSF46785">
    <property type="entry name" value="Winged helix' DNA-binding domain"/>
    <property type="match status" value="1"/>
</dbReference>
<comment type="caution">
    <text evidence="2">The sequence shown here is derived from an EMBL/GenBank/DDBJ whole genome shotgun (WGS) entry which is preliminary data.</text>
</comment>
<evidence type="ECO:0000313" key="2">
    <source>
        <dbReference type="EMBL" id="TKA08198.1"/>
    </source>
</evidence>
<dbReference type="InterPro" id="IPR036388">
    <property type="entry name" value="WH-like_DNA-bd_sf"/>
</dbReference>
<dbReference type="PANTHER" id="PTHR33164:SF99">
    <property type="entry name" value="MARR FAMILY REGULATORY PROTEIN"/>
    <property type="match status" value="1"/>
</dbReference>
<keyword evidence="3" id="KW-1185">Reference proteome</keyword>
<dbReference type="RefSeq" id="WP_136726976.1">
    <property type="nucleotide sequence ID" value="NZ_SUMC01000033.1"/>
</dbReference>
<dbReference type="InterPro" id="IPR036390">
    <property type="entry name" value="WH_DNA-bd_sf"/>
</dbReference>
<dbReference type="Gene3D" id="1.10.10.10">
    <property type="entry name" value="Winged helix-like DNA-binding domain superfamily/Winged helix DNA-binding domain"/>
    <property type="match status" value="1"/>
</dbReference>
<dbReference type="EMBL" id="SUMC01000033">
    <property type="protein sequence ID" value="TKA08198.1"/>
    <property type="molecule type" value="Genomic_DNA"/>
</dbReference>
<evidence type="ECO:0000259" key="1">
    <source>
        <dbReference type="PROSITE" id="PS50995"/>
    </source>
</evidence>
<dbReference type="InterPro" id="IPR039422">
    <property type="entry name" value="MarR/SlyA-like"/>
</dbReference>
<proteinExistence type="predicted"/>
<dbReference type="OrthoDB" id="5295456at2"/>
<dbReference type="GO" id="GO:0006950">
    <property type="term" value="P:response to stress"/>
    <property type="evidence" value="ECO:0007669"/>
    <property type="project" value="TreeGrafter"/>
</dbReference>
<organism evidence="2 3">
    <name type="scientific">Actinacidiphila oryziradicis</name>
    <dbReference type="NCBI Taxonomy" id="2571141"/>
    <lineage>
        <taxon>Bacteria</taxon>
        <taxon>Bacillati</taxon>
        <taxon>Actinomycetota</taxon>
        <taxon>Actinomycetes</taxon>
        <taxon>Kitasatosporales</taxon>
        <taxon>Streptomycetaceae</taxon>
        <taxon>Actinacidiphila</taxon>
    </lineage>
</organism>